<feature type="region of interest" description="Disordered" evidence="1">
    <location>
        <begin position="272"/>
        <end position="295"/>
    </location>
</feature>
<sequence length="356" mass="39516">MLVTSSSVLVNLPAVTSLIILLRYFSLDFEMQRKAATYNSKPSTANTTSQNKSPESHKVIKRSDWRRKANSPVVEDAIDRLTRQILFLSGLQISGMKICSSLSSGSLPVSCLCSDAASLKFNQSKLRNDQSRATAATAATDLSKDPLLSIDTQSTRSWGSLPLNSQISFERGIQRHHSGGDWCDMLDLISDRKTQALAPENFENMWTKGRNYKRKEGENLVFEQGLQHSVGKSDTANAVENSFQHADQKKSNFSSVTSFQEDDEHNLTCVEEVETGSSSSYTSEEEETGHVLDSPGTKLDPWVLCSIYHKAGKSIKGSCHSDDENESLRSDLNDSNNECTSTDQYMHDNRLPDQQV</sequence>
<feature type="compositionally biased region" description="Polar residues" evidence="1">
    <location>
        <begin position="333"/>
        <end position="344"/>
    </location>
</feature>
<evidence type="ECO:0000256" key="1">
    <source>
        <dbReference type="SAM" id="MobiDB-lite"/>
    </source>
</evidence>
<dbReference type="EMBL" id="JAUESC010000004">
    <property type="protein sequence ID" value="KAK0597740.1"/>
    <property type="molecule type" value="Genomic_DNA"/>
</dbReference>
<evidence type="ECO:0000256" key="2">
    <source>
        <dbReference type="SAM" id="Phobius"/>
    </source>
</evidence>
<protein>
    <submittedName>
        <fullName evidence="3">Uncharacterized protein</fullName>
    </submittedName>
</protein>
<feature type="region of interest" description="Disordered" evidence="1">
    <location>
        <begin position="38"/>
        <end position="60"/>
    </location>
</feature>
<evidence type="ECO:0000313" key="4">
    <source>
        <dbReference type="Proteomes" id="UP001168877"/>
    </source>
</evidence>
<organism evidence="3 4">
    <name type="scientific">Acer saccharum</name>
    <name type="common">Sugar maple</name>
    <dbReference type="NCBI Taxonomy" id="4024"/>
    <lineage>
        <taxon>Eukaryota</taxon>
        <taxon>Viridiplantae</taxon>
        <taxon>Streptophyta</taxon>
        <taxon>Embryophyta</taxon>
        <taxon>Tracheophyta</taxon>
        <taxon>Spermatophyta</taxon>
        <taxon>Magnoliopsida</taxon>
        <taxon>eudicotyledons</taxon>
        <taxon>Gunneridae</taxon>
        <taxon>Pentapetalae</taxon>
        <taxon>rosids</taxon>
        <taxon>malvids</taxon>
        <taxon>Sapindales</taxon>
        <taxon>Sapindaceae</taxon>
        <taxon>Hippocastanoideae</taxon>
        <taxon>Acereae</taxon>
        <taxon>Acer</taxon>
    </lineage>
</organism>
<comment type="caution">
    <text evidence="3">The sequence shown here is derived from an EMBL/GenBank/DDBJ whole genome shotgun (WGS) entry which is preliminary data.</text>
</comment>
<evidence type="ECO:0000313" key="3">
    <source>
        <dbReference type="EMBL" id="KAK0597740.1"/>
    </source>
</evidence>
<feature type="region of interest" description="Disordered" evidence="1">
    <location>
        <begin position="315"/>
        <end position="356"/>
    </location>
</feature>
<keyword evidence="2" id="KW-0812">Transmembrane</keyword>
<keyword evidence="2" id="KW-0472">Membrane</keyword>
<keyword evidence="2" id="KW-1133">Transmembrane helix</keyword>
<accession>A0AA39SV28</accession>
<feature type="compositionally biased region" description="Polar residues" evidence="1">
    <location>
        <begin position="38"/>
        <end position="53"/>
    </location>
</feature>
<dbReference type="Proteomes" id="UP001168877">
    <property type="component" value="Unassembled WGS sequence"/>
</dbReference>
<feature type="transmembrane region" description="Helical" evidence="2">
    <location>
        <begin position="6"/>
        <end position="25"/>
    </location>
</feature>
<proteinExistence type="predicted"/>
<gene>
    <name evidence="3" type="ORF">LWI29_028213</name>
</gene>
<reference evidence="3" key="1">
    <citation type="journal article" date="2022" name="Plant J.">
        <title>Strategies of tolerance reflected in two North American maple genomes.</title>
        <authorList>
            <person name="McEvoy S.L."/>
            <person name="Sezen U.U."/>
            <person name="Trouern-Trend A."/>
            <person name="McMahon S.M."/>
            <person name="Schaberg P.G."/>
            <person name="Yang J."/>
            <person name="Wegrzyn J.L."/>
            <person name="Swenson N.G."/>
        </authorList>
    </citation>
    <scope>NUCLEOTIDE SEQUENCE</scope>
    <source>
        <strain evidence="3">NS2018</strain>
    </source>
</reference>
<name>A0AA39SV28_ACESA</name>
<feature type="compositionally biased region" description="Basic and acidic residues" evidence="1">
    <location>
        <begin position="345"/>
        <end position="356"/>
    </location>
</feature>
<dbReference type="AlphaFoldDB" id="A0AA39SV28"/>
<feature type="compositionally biased region" description="Basic and acidic residues" evidence="1">
    <location>
        <begin position="319"/>
        <end position="332"/>
    </location>
</feature>
<reference evidence="3" key="2">
    <citation type="submission" date="2023-06" db="EMBL/GenBank/DDBJ databases">
        <authorList>
            <person name="Swenson N.G."/>
            <person name="Wegrzyn J.L."/>
            <person name="Mcevoy S.L."/>
        </authorList>
    </citation>
    <scope>NUCLEOTIDE SEQUENCE</scope>
    <source>
        <strain evidence="3">NS2018</strain>
        <tissue evidence="3">Leaf</tissue>
    </source>
</reference>
<keyword evidence="4" id="KW-1185">Reference proteome</keyword>